<keyword evidence="2" id="KW-0274">FAD</keyword>
<accession>A0A9W8J2C1</accession>
<dbReference type="GO" id="GO:0071949">
    <property type="term" value="F:FAD binding"/>
    <property type="evidence" value="ECO:0007669"/>
    <property type="project" value="InterPro"/>
</dbReference>
<evidence type="ECO:0000256" key="3">
    <source>
        <dbReference type="ARBA" id="ARBA00023002"/>
    </source>
</evidence>
<feature type="domain" description="FAD-binding" evidence="4">
    <location>
        <begin position="318"/>
        <end position="388"/>
    </location>
</feature>
<dbReference type="OrthoDB" id="417877at2759"/>
<dbReference type="Proteomes" id="UP001140091">
    <property type="component" value="Unassembled WGS sequence"/>
</dbReference>
<feature type="domain" description="FAD-binding" evidence="4">
    <location>
        <begin position="8"/>
        <end position="177"/>
    </location>
</feature>
<dbReference type="InterPro" id="IPR051104">
    <property type="entry name" value="FAD_monoxygenase"/>
</dbReference>
<dbReference type="EMBL" id="JANBPK010001196">
    <property type="protein sequence ID" value="KAJ2925049.1"/>
    <property type="molecule type" value="Genomic_DNA"/>
</dbReference>
<dbReference type="Gene3D" id="3.50.50.60">
    <property type="entry name" value="FAD/NAD(P)-binding domain"/>
    <property type="match status" value="1"/>
</dbReference>
<proteinExistence type="predicted"/>
<organism evidence="5 6">
    <name type="scientific">Candolleomyces eurysporus</name>
    <dbReference type="NCBI Taxonomy" id="2828524"/>
    <lineage>
        <taxon>Eukaryota</taxon>
        <taxon>Fungi</taxon>
        <taxon>Dikarya</taxon>
        <taxon>Basidiomycota</taxon>
        <taxon>Agaricomycotina</taxon>
        <taxon>Agaricomycetes</taxon>
        <taxon>Agaricomycetidae</taxon>
        <taxon>Agaricales</taxon>
        <taxon>Agaricineae</taxon>
        <taxon>Psathyrellaceae</taxon>
        <taxon>Candolleomyces</taxon>
    </lineage>
</organism>
<name>A0A9W8J2C1_9AGAR</name>
<evidence type="ECO:0000256" key="2">
    <source>
        <dbReference type="ARBA" id="ARBA00022827"/>
    </source>
</evidence>
<evidence type="ECO:0000313" key="6">
    <source>
        <dbReference type="Proteomes" id="UP001140091"/>
    </source>
</evidence>
<dbReference type="PANTHER" id="PTHR46720:SF3">
    <property type="entry name" value="FAD-BINDING DOMAIN-CONTAINING PROTEIN-RELATED"/>
    <property type="match status" value="1"/>
</dbReference>
<dbReference type="SUPFAM" id="SSF54373">
    <property type="entry name" value="FAD-linked reductases, C-terminal domain"/>
    <property type="match status" value="1"/>
</dbReference>
<dbReference type="GO" id="GO:0044550">
    <property type="term" value="P:secondary metabolite biosynthetic process"/>
    <property type="evidence" value="ECO:0007669"/>
    <property type="project" value="TreeGrafter"/>
</dbReference>
<protein>
    <recommendedName>
        <fullName evidence="4">FAD-binding domain-containing protein</fullName>
    </recommendedName>
</protein>
<evidence type="ECO:0000256" key="1">
    <source>
        <dbReference type="ARBA" id="ARBA00022630"/>
    </source>
</evidence>
<evidence type="ECO:0000313" key="5">
    <source>
        <dbReference type="EMBL" id="KAJ2925049.1"/>
    </source>
</evidence>
<dbReference type="GO" id="GO:0016491">
    <property type="term" value="F:oxidoreductase activity"/>
    <property type="evidence" value="ECO:0007669"/>
    <property type="project" value="UniProtKB-KW"/>
</dbReference>
<keyword evidence="3" id="KW-0560">Oxidoreductase</keyword>
<dbReference type="InterPro" id="IPR002938">
    <property type="entry name" value="FAD-bd"/>
</dbReference>
<reference evidence="5" key="1">
    <citation type="submission" date="2022-06" db="EMBL/GenBank/DDBJ databases">
        <title>Genome Sequence of Candolleomyces eurysporus.</title>
        <authorList>
            <person name="Buettner E."/>
        </authorList>
    </citation>
    <scope>NUCLEOTIDE SEQUENCE</scope>
    <source>
        <strain evidence="5">VTCC 930004</strain>
    </source>
</reference>
<keyword evidence="1" id="KW-0285">Flavoprotein</keyword>
<gene>
    <name evidence="5" type="ORF">H1R20_g12051</name>
</gene>
<dbReference type="PANTHER" id="PTHR46720">
    <property type="entry name" value="HYDROXYLASE, PUTATIVE (AFU_ORTHOLOGUE AFUA_3G01460)-RELATED"/>
    <property type="match status" value="1"/>
</dbReference>
<dbReference type="AlphaFoldDB" id="A0A9W8J2C1"/>
<comment type="caution">
    <text evidence="5">The sequence shown here is derived from an EMBL/GenBank/DDBJ whole genome shotgun (WGS) entry which is preliminary data.</text>
</comment>
<dbReference type="PRINTS" id="PR00420">
    <property type="entry name" value="RNGMNOXGNASE"/>
</dbReference>
<evidence type="ECO:0000259" key="4">
    <source>
        <dbReference type="Pfam" id="PF01494"/>
    </source>
</evidence>
<dbReference type="Pfam" id="PF01494">
    <property type="entry name" value="FAD_binding_3"/>
    <property type="match status" value="2"/>
</dbReference>
<sequence length="452" mass="50931">MSSEPRFRVAICGAGIGGLTAALALSRSPDIEVQVYEGAQKLAELGAGIGLFSRPWELIRKLGLDTELLKYTEIKPVEGPVTAFNYRKSDTPEGIEFYTLVTKGNLMTFHRPDFQNALLQNMPRSTRIHCSKRLRSYIQRPTGPVELYFEDGTTATCDILIGADGLKSAVRRSMYTEKARIAQSEQKMREAVECEASIEPVWSGTNAYRALIPAERLSARYPGHRPAMDTDAFFRRYQYLGKDGYVIAYPIAKGKFINFVAFKSRHDLEGTKFNGPWVSPSDSSEVTSMFRTWEPEVQALMDCIERPLRWSIHIIRPLSTYVHGRVALIGDAAHASPPHQGSGAGQAIEDAFVLATLLNHPSTNRHNLSRALGIFDHVRRPVAHDVHERNRLNGQYFTFHHTSPSEELSLSPEEKLRRLKELGETFTKNWEWAWMTSAEPVVREALQLLNQS</sequence>
<dbReference type="InterPro" id="IPR036188">
    <property type="entry name" value="FAD/NAD-bd_sf"/>
</dbReference>
<feature type="non-terminal residue" evidence="5">
    <location>
        <position position="1"/>
    </location>
</feature>
<keyword evidence="6" id="KW-1185">Reference proteome</keyword>
<dbReference type="SUPFAM" id="SSF51905">
    <property type="entry name" value="FAD/NAD(P)-binding domain"/>
    <property type="match status" value="1"/>
</dbReference>